<keyword evidence="3" id="KW-0863">Zinc-finger</keyword>
<dbReference type="InterPro" id="IPR041330">
    <property type="entry name" value="KN17_SH3"/>
</dbReference>
<dbReference type="InterPro" id="IPR037321">
    <property type="entry name" value="KIN17-like"/>
</dbReference>
<evidence type="ECO:0000256" key="5">
    <source>
        <dbReference type="SAM" id="MobiDB-lite"/>
    </source>
</evidence>
<dbReference type="GO" id="GO:0005634">
    <property type="term" value="C:nucleus"/>
    <property type="evidence" value="ECO:0007669"/>
    <property type="project" value="TreeGrafter"/>
</dbReference>
<evidence type="ECO:0000256" key="4">
    <source>
        <dbReference type="ARBA" id="ARBA00022833"/>
    </source>
</evidence>
<dbReference type="InterPro" id="IPR014722">
    <property type="entry name" value="Rib_uL2_dom2"/>
</dbReference>
<dbReference type="Pfam" id="PF25092">
    <property type="entry name" value="SH3_KIN17_C"/>
    <property type="match status" value="1"/>
</dbReference>
<dbReference type="Gene3D" id="2.30.30.30">
    <property type="match status" value="1"/>
</dbReference>
<keyword evidence="4" id="KW-0862">Zinc</keyword>
<feature type="region of interest" description="Disordered" evidence="5">
    <location>
        <begin position="236"/>
        <end position="263"/>
    </location>
</feature>
<dbReference type="InterPro" id="IPR036236">
    <property type="entry name" value="Znf_C2H2_sf"/>
</dbReference>
<dbReference type="GO" id="GO:0003690">
    <property type="term" value="F:double-stranded DNA binding"/>
    <property type="evidence" value="ECO:0007669"/>
    <property type="project" value="TreeGrafter"/>
</dbReference>
<dbReference type="SUPFAM" id="SSF57667">
    <property type="entry name" value="beta-beta-alpha zinc fingers"/>
    <property type="match status" value="1"/>
</dbReference>
<dbReference type="EMBL" id="GHWJ01002406">
    <property type="protein sequence ID" value="NOV35143.1"/>
    <property type="molecule type" value="Transcribed_RNA"/>
</dbReference>
<keyword evidence="2" id="KW-0479">Metal-binding</keyword>
<dbReference type="Pfam" id="PF10357">
    <property type="entry name" value="WH_KIN17"/>
    <property type="match status" value="1"/>
</dbReference>
<dbReference type="InterPro" id="IPR019447">
    <property type="entry name" value="DNA/RNA-bd_Kin17_WH-like_dom"/>
</dbReference>
<dbReference type="OrthoDB" id="10266249at2759"/>
<dbReference type="InterPro" id="IPR041995">
    <property type="entry name" value="KOW_KIN17"/>
</dbReference>
<dbReference type="CDD" id="cd13155">
    <property type="entry name" value="KOW_KIN17"/>
    <property type="match status" value="1"/>
</dbReference>
<dbReference type="InterPro" id="IPR056767">
    <property type="entry name" value="C2H2-Znf_KIN17"/>
</dbReference>
<dbReference type="GO" id="GO:0006260">
    <property type="term" value="P:DNA replication"/>
    <property type="evidence" value="ECO:0007669"/>
    <property type="project" value="TreeGrafter"/>
</dbReference>
<dbReference type="SMART" id="SM00739">
    <property type="entry name" value="KOW"/>
    <property type="match status" value="1"/>
</dbReference>
<proteinExistence type="inferred from homology"/>
<dbReference type="Gene3D" id="1.10.10.2030">
    <property type="entry name" value="DNA/RNA-binding protein Kin17, conserved domain"/>
    <property type="match status" value="1"/>
</dbReference>
<evidence type="ECO:0000256" key="3">
    <source>
        <dbReference type="ARBA" id="ARBA00022771"/>
    </source>
</evidence>
<organism evidence="8">
    <name type="scientific">Rhipicephalus microplus</name>
    <name type="common">Cattle tick</name>
    <name type="synonym">Boophilus microplus</name>
    <dbReference type="NCBI Taxonomy" id="6941"/>
    <lineage>
        <taxon>Eukaryota</taxon>
        <taxon>Metazoa</taxon>
        <taxon>Ecdysozoa</taxon>
        <taxon>Arthropoda</taxon>
        <taxon>Chelicerata</taxon>
        <taxon>Arachnida</taxon>
        <taxon>Acari</taxon>
        <taxon>Parasitiformes</taxon>
        <taxon>Ixodida</taxon>
        <taxon>Ixodoidea</taxon>
        <taxon>Ixodidae</taxon>
        <taxon>Rhipicephalinae</taxon>
        <taxon>Rhipicephalus</taxon>
        <taxon>Boophilus</taxon>
    </lineage>
</organism>
<dbReference type="AlphaFoldDB" id="A0A6M2CNL0"/>
<dbReference type="Pfam" id="PF18131">
    <property type="entry name" value="KN17_SH3"/>
    <property type="match status" value="1"/>
</dbReference>
<dbReference type="SMART" id="SM01253">
    <property type="entry name" value="Kin17_mid"/>
    <property type="match status" value="1"/>
</dbReference>
<evidence type="ECO:0000256" key="1">
    <source>
        <dbReference type="ARBA" id="ARBA00008517"/>
    </source>
</evidence>
<accession>A0A6M2CNL0</accession>
<dbReference type="InterPro" id="IPR038254">
    <property type="entry name" value="KIN17_WH-like_sf"/>
</dbReference>
<dbReference type="PANTHER" id="PTHR12805">
    <property type="entry name" value="KIN17 KIN, ANTIGENIC DETERMINANT OF RECA PROTEIN HOMOLOG"/>
    <property type="match status" value="1"/>
</dbReference>
<dbReference type="FunFam" id="1.10.10.2030:FF:000001">
    <property type="entry name" value="DNA/RNA-binding protein KIN17, putative"/>
    <property type="match status" value="1"/>
</dbReference>
<evidence type="ECO:0008006" key="9">
    <source>
        <dbReference type="Google" id="ProtNLM"/>
    </source>
</evidence>
<dbReference type="VEuPathDB" id="VectorBase:LOC119163279"/>
<dbReference type="Gene3D" id="2.30.30.140">
    <property type="match status" value="1"/>
</dbReference>
<reference evidence="8" key="1">
    <citation type="submission" date="2019-09" db="EMBL/GenBank/DDBJ databases">
        <title>Organ-specific transcriptomic study of the physiology of the cattle tick, Rhipicephalus microplus.</title>
        <authorList>
            <person name="Tirloni L."/>
            <person name="Braz G."/>
            <person name="Gandara A.C.P."/>
            <person name="Sabadin G.A."/>
            <person name="da Silva R.M."/>
            <person name="Guizzo M.G."/>
            <person name="Machado J.A."/>
            <person name="Costa E.P."/>
            <person name="Gomes H.F."/>
            <person name="Moraes J."/>
            <person name="Mota M.B.S."/>
            <person name="Mesquita R.D."/>
            <person name="Alvarenga P.H."/>
            <person name="Alves F."/>
            <person name="Seixas A."/>
            <person name="da Fonseca R.N."/>
            <person name="Fogaca A."/>
            <person name="Logullo C."/>
            <person name="Tanaka A."/>
            <person name="Daffre S."/>
            <person name="Termignoni C."/>
            <person name="Vaz I.S.Jr."/>
            <person name="Oliveira P.L."/>
            <person name="Ribeiro J.M."/>
        </authorList>
    </citation>
    <scope>NUCLEOTIDE SEQUENCE</scope>
    <source>
        <strain evidence="8">Porto Alegre</strain>
    </source>
</reference>
<sequence>MPKHDPFSPKGIANRIKSKGLQKLRWYCQMCQKQCRDENGFKCHTMSESHQRQLLLFAECPGKYLGSFSKEFADSFLELLKRRFGTKRVHANQVYQEYIADKQHLHMNATRWLTLTSFVKWLGREGHCTVDETEKGWFITYIDRDPDTIRRQESLAKKEKLDLDDQDRLAKFIDRQIERDRERKGEEAITTTDFTELKRENEEEKVVFKLAASSSKQQEEAAQKVTKVNPLEVAANKAAEKHKAPSSSSSTCGDSEPKPKKAAKLSALDEIMLEQERKREQINRRAYWIARDIVVKVMAKKLGDKYYKKKGVIEDVQDRYVATVRMLDSNDKVRLDQSHLETVIPNIGRRVKVVNGAYRGQEATLLEVDQANFCAKLRLDAGLISGRILERVSYEDFSKLHVSS</sequence>
<dbReference type="GO" id="GO:0008270">
    <property type="term" value="F:zinc ion binding"/>
    <property type="evidence" value="ECO:0007669"/>
    <property type="project" value="UniProtKB-KW"/>
</dbReference>
<dbReference type="GO" id="GO:0006974">
    <property type="term" value="P:DNA damage response"/>
    <property type="evidence" value="ECO:0007669"/>
    <property type="project" value="TreeGrafter"/>
</dbReference>
<evidence type="ECO:0000259" key="6">
    <source>
        <dbReference type="SMART" id="SM00739"/>
    </source>
</evidence>
<dbReference type="InterPro" id="IPR005824">
    <property type="entry name" value="KOW"/>
</dbReference>
<dbReference type="Pfam" id="PF25095">
    <property type="entry name" value="C2H2-zf_KIN17"/>
    <property type="match status" value="1"/>
</dbReference>
<feature type="domain" description="DNA/RNA-binding protein Kin17 WH-like" evidence="7">
    <location>
        <begin position="52"/>
        <end position="178"/>
    </location>
</feature>
<dbReference type="FunFam" id="2.30.30.30:FF:000021">
    <property type="entry name" value="DNA/RNA-binding protein KIN17, putative"/>
    <property type="match status" value="1"/>
</dbReference>
<evidence type="ECO:0000259" key="7">
    <source>
        <dbReference type="SMART" id="SM01253"/>
    </source>
</evidence>
<name>A0A6M2CNL0_RHIMP</name>
<dbReference type="FunFam" id="2.30.30.140:FF:000092">
    <property type="entry name" value="DNA/RNA-binding protein KIN17"/>
    <property type="match status" value="1"/>
</dbReference>
<evidence type="ECO:0000256" key="2">
    <source>
        <dbReference type="ARBA" id="ARBA00022723"/>
    </source>
</evidence>
<protein>
    <recommendedName>
        <fullName evidence="9">DNA/RNA-binding protein Kin17 WH-like domain-containing protein</fullName>
    </recommendedName>
</protein>
<dbReference type="PANTHER" id="PTHR12805:SF0">
    <property type="entry name" value="DNA_RNA-BINDING PROTEIN KIN17"/>
    <property type="match status" value="1"/>
</dbReference>
<feature type="domain" description="KOW" evidence="6">
    <location>
        <begin position="344"/>
        <end position="371"/>
    </location>
</feature>
<comment type="similarity">
    <text evidence="1">Belongs to the KIN17 family.</text>
</comment>
<evidence type="ECO:0000313" key="8">
    <source>
        <dbReference type="EMBL" id="NOV35143.1"/>
    </source>
</evidence>